<dbReference type="AlphaFoldDB" id="A0AAW9QC02"/>
<dbReference type="InterPro" id="IPR052732">
    <property type="entry name" value="Cell-binding_unc_protein"/>
</dbReference>
<protein>
    <submittedName>
        <fullName evidence="1">AAA family ATPase</fullName>
    </submittedName>
</protein>
<dbReference type="Gene3D" id="3.40.50.300">
    <property type="entry name" value="P-loop containing nucleotide triphosphate hydrolases"/>
    <property type="match status" value="1"/>
</dbReference>
<reference evidence="1 2" key="1">
    <citation type="submission" date="2024-02" db="EMBL/GenBank/DDBJ databases">
        <title>Genome sequence of Aquincola sp. MAHUQ-54.</title>
        <authorList>
            <person name="Huq M.A."/>
        </authorList>
    </citation>
    <scope>NUCLEOTIDE SEQUENCE [LARGE SCALE GENOMIC DNA]</scope>
    <source>
        <strain evidence="1 2">MAHUQ-54</strain>
    </source>
</reference>
<sequence>MSAPPAPADLSAAAARAESLRAWLAAREGGPVALVETHISWVLLTPSHAYKLKKPLRLPFIDCATLARRRQCCEEELRLNRRLAPTLYLGVDEVHETPAGPALGDGPGPVVDVAVRMRRFAPDALWTARIAAGTLGPAHADRLAQRLADFHDAAAAAPAGGPYGTPAVLSAVAGRVADALDAWQAALPDDRRADAAAWPAVRGWLQRELAALAPVFEQRLRSGRVREGHGDLHLANLIVVDGDGASTAFDGIDFDPALRWIDVLHDIAFVVMDLMAHGADALAFRFLNAYLDASGDHEGLPVLRCYLVARALVRAQVAAMAPAGGIAAPGPGPARYLALALRILQSADARLAITHGLPGSGKSFVAQGMLEAAGAVRLRSDVERKRLHGLHALASSQGRAPGIYCSASNTRTYERLLALARIGLQAGWPVIVDAAFLRAAERDAFASLAAALGVPLAIVDCDAPTGVLRQRLRERQARGGDASEADETVLARLAAIAEPLTPAEHGRALEVPGVRPPAPGDLAVRWRALAR</sequence>
<evidence type="ECO:0000313" key="2">
    <source>
        <dbReference type="Proteomes" id="UP001336250"/>
    </source>
</evidence>
<gene>
    <name evidence="1" type="ORF">V4F39_03205</name>
</gene>
<dbReference type="PANTHER" id="PTHR43883:SF1">
    <property type="entry name" value="GLUCONOKINASE"/>
    <property type="match status" value="1"/>
</dbReference>
<dbReference type="SUPFAM" id="SSF52540">
    <property type="entry name" value="P-loop containing nucleoside triphosphate hydrolases"/>
    <property type="match status" value="1"/>
</dbReference>
<dbReference type="Pfam" id="PF13671">
    <property type="entry name" value="AAA_33"/>
    <property type="match status" value="1"/>
</dbReference>
<dbReference type="PANTHER" id="PTHR43883">
    <property type="entry name" value="SLR0207 PROTEIN"/>
    <property type="match status" value="1"/>
</dbReference>
<dbReference type="InterPro" id="IPR011009">
    <property type="entry name" value="Kinase-like_dom_sf"/>
</dbReference>
<organism evidence="1 2">
    <name type="scientific">Aquincola agrisoli</name>
    <dbReference type="NCBI Taxonomy" id="3119538"/>
    <lineage>
        <taxon>Bacteria</taxon>
        <taxon>Pseudomonadati</taxon>
        <taxon>Pseudomonadota</taxon>
        <taxon>Betaproteobacteria</taxon>
        <taxon>Burkholderiales</taxon>
        <taxon>Sphaerotilaceae</taxon>
        <taxon>Aquincola</taxon>
    </lineage>
</organism>
<comment type="caution">
    <text evidence="1">The sequence shown here is derived from an EMBL/GenBank/DDBJ whole genome shotgun (WGS) entry which is preliminary data.</text>
</comment>
<evidence type="ECO:0000313" key="1">
    <source>
        <dbReference type="EMBL" id="MEF7612904.1"/>
    </source>
</evidence>
<dbReference type="Gene3D" id="3.90.1200.10">
    <property type="match status" value="1"/>
</dbReference>
<dbReference type="RefSeq" id="WP_332287808.1">
    <property type="nucleotide sequence ID" value="NZ_JAZIBG010000009.1"/>
</dbReference>
<accession>A0AAW9QC02</accession>
<dbReference type="SUPFAM" id="SSF56112">
    <property type="entry name" value="Protein kinase-like (PK-like)"/>
    <property type="match status" value="1"/>
</dbReference>
<dbReference type="InterPro" id="IPR027417">
    <property type="entry name" value="P-loop_NTPase"/>
</dbReference>
<dbReference type="EMBL" id="JAZIBG010000009">
    <property type="protein sequence ID" value="MEF7612904.1"/>
    <property type="molecule type" value="Genomic_DNA"/>
</dbReference>
<dbReference type="Proteomes" id="UP001336250">
    <property type="component" value="Unassembled WGS sequence"/>
</dbReference>
<proteinExistence type="predicted"/>
<name>A0AAW9QC02_9BURK</name>
<keyword evidence="2" id="KW-1185">Reference proteome</keyword>